<sequence>MGIRFEFTVVRPGETRAGYGYADVADAAVRGPVTEGLVINIEKVLRDALEPPGSDVQISSWSVRPVEKSDLVCQGGVLPDILPIILSCRS</sequence>
<keyword evidence="2" id="KW-1185">Reference proteome</keyword>
<dbReference type="RefSeq" id="WP_162841852.1">
    <property type="nucleotide sequence ID" value="NZ_FMTP01000010.1"/>
</dbReference>
<dbReference type="EMBL" id="FMTP01000010">
    <property type="protein sequence ID" value="SCW95774.1"/>
    <property type="molecule type" value="Genomic_DNA"/>
</dbReference>
<gene>
    <name evidence="1" type="ORF">SAMN05660859_0114</name>
</gene>
<proteinExistence type="predicted"/>
<dbReference type="AlphaFoldDB" id="A0A1G4UQH9"/>
<evidence type="ECO:0000313" key="2">
    <source>
        <dbReference type="Proteomes" id="UP000198889"/>
    </source>
</evidence>
<dbReference type="STRING" id="177413.SAMN05660859_0114"/>
<accession>A0A1G4UQH9</accession>
<protein>
    <submittedName>
        <fullName evidence="1">Uncharacterized protein</fullName>
    </submittedName>
</protein>
<reference evidence="2" key="1">
    <citation type="submission" date="2016-10" db="EMBL/GenBank/DDBJ databases">
        <authorList>
            <person name="Varghese N."/>
            <person name="Submissions S."/>
        </authorList>
    </citation>
    <scope>NUCLEOTIDE SEQUENCE [LARGE SCALE GENOMIC DNA]</scope>
    <source>
        <strain evidence="2">CGMCC 1.1761</strain>
    </source>
</reference>
<evidence type="ECO:0000313" key="1">
    <source>
        <dbReference type="EMBL" id="SCW95774.1"/>
    </source>
</evidence>
<name>A0A1G4UQH9_9HYPH</name>
<dbReference type="Proteomes" id="UP000198889">
    <property type="component" value="Unassembled WGS sequence"/>
</dbReference>
<organism evidence="1 2">
    <name type="scientific">Ancylobacter rudongensis</name>
    <dbReference type="NCBI Taxonomy" id="177413"/>
    <lineage>
        <taxon>Bacteria</taxon>
        <taxon>Pseudomonadati</taxon>
        <taxon>Pseudomonadota</taxon>
        <taxon>Alphaproteobacteria</taxon>
        <taxon>Hyphomicrobiales</taxon>
        <taxon>Xanthobacteraceae</taxon>
        <taxon>Ancylobacter</taxon>
    </lineage>
</organism>